<accession>F3PV29</accession>
<dbReference type="RefSeq" id="WP_009125854.1">
    <property type="nucleotide sequence ID" value="NZ_GL882652.1"/>
</dbReference>
<dbReference type="AlphaFoldDB" id="F3PV29"/>
<comment type="caution">
    <text evidence="1">The sequence shown here is derived from an EMBL/GenBank/DDBJ whole genome shotgun (WGS) entry which is preliminary data.</text>
</comment>
<proteinExistence type="predicted"/>
<organism evidence="1 2">
    <name type="scientific">Bacteroides fluxus YIT 12057</name>
    <dbReference type="NCBI Taxonomy" id="763034"/>
    <lineage>
        <taxon>Bacteria</taxon>
        <taxon>Pseudomonadati</taxon>
        <taxon>Bacteroidota</taxon>
        <taxon>Bacteroidia</taxon>
        <taxon>Bacteroidales</taxon>
        <taxon>Bacteroidaceae</taxon>
        <taxon>Bacteroides</taxon>
    </lineage>
</organism>
<sequence length="104" mass="12103">KAGRPESGKVRGIGFEHRQEVIENVIGWWADGYLVTEEPTSIKALVDWAMEKFLFLSKKDRPLSYNTIRQEFGEIWRDLQPGNIKGKETKTAMRNKKILRNNLK</sequence>
<name>F3PV29_9BACE</name>
<reference evidence="1 2" key="1">
    <citation type="submission" date="2011-02" db="EMBL/GenBank/DDBJ databases">
        <authorList>
            <person name="Weinstock G."/>
            <person name="Sodergren E."/>
            <person name="Clifton S."/>
            <person name="Fulton L."/>
            <person name="Fulton B."/>
            <person name="Courtney L."/>
            <person name="Fronick C."/>
            <person name="Harrison M."/>
            <person name="Strong C."/>
            <person name="Farmer C."/>
            <person name="Delahaunty K."/>
            <person name="Markovic C."/>
            <person name="Hall O."/>
            <person name="Minx P."/>
            <person name="Tomlinson C."/>
            <person name="Mitreva M."/>
            <person name="Hou S."/>
            <person name="Chen J."/>
            <person name="Wollam A."/>
            <person name="Pepin K.H."/>
            <person name="Johnson M."/>
            <person name="Bhonagiri V."/>
            <person name="Zhang X."/>
            <person name="Suruliraj S."/>
            <person name="Warren W."/>
            <person name="Chinwalla A."/>
            <person name="Mardis E.R."/>
            <person name="Wilson R.K."/>
        </authorList>
    </citation>
    <scope>NUCLEOTIDE SEQUENCE [LARGE SCALE GENOMIC DNA]</scope>
    <source>
        <strain evidence="1 2">YIT 12057</strain>
    </source>
</reference>
<keyword evidence="2" id="KW-1185">Reference proteome</keyword>
<dbReference type="EMBL" id="AFBN01000055">
    <property type="protein sequence ID" value="EGF55659.1"/>
    <property type="molecule type" value="Genomic_DNA"/>
</dbReference>
<evidence type="ECO:0000313" key="1">
    <source>
        <dbReference type="EMBL" id="EGF55659.1"/>
    </source>
</evidence>
<gene>
    <name evidence="1" type="ORF">HMPREF9446_02603</name>
</gene>
<evidence type="ECO:0000313" key="2">
    <source>
        <dbReference type="Proteomes" id="UP000003416"/>
    </source>
</evidence>
<dbReference type="HOGENOM" id="CLU_2242088_0_0_10"/>
<dbReference type="GeneID" id="86050099"/>
<dbReference type="Proteomes" id="UP000003416">
    <property type="component" value="Unassembled WGS sequence"/>
</dbReference>
<protein>
    <submittedName>
        <fullName evidence="1">Uncharacterized protein</fullName>
    </submittedName>
</protein>
<feature type="non-terminal residue" evidence="1">
    <location>
        <position position="1"/>
    </location>
</feature>